<comment type="similarity">
    <text evidence="9">In the N-terminal section; belongs to the PINc/VapC protein family.</text>
</comment>
<evidence type="ECO:0000256" key="14">
    <source>
        <dbReference type="ARBA" id="ARBA00066581"/>
    </source>
</evidence>
<evidence type="ECO:0000256" key="6">
    <source>
        <dbReference type="ARBA" id="ARBA00022842"/>
    </source>
</evidence>
<keyword evidence="2" id="KW-0479">Metal-binding</keyword>
<dbReference type="InterPro" id="IPR002716">
    <property type="entry name" value="PIN_dom"/>
</dbReference>
<dbReference type="PANTHER" id="PTHR30473">
    <property type="entry name" value="PROTEIN PHOH"/>
    <property type="match status" value="1"/>
</dbReference>
<dbReference type="Pfam" id="PF13638">
    <property type="entry name" value="PIN_4"/>
    <property type="match status" value="1"/>
</dbReference>
<evidence type="ECO:0000256" key="1">
    <source>
        <dbReference type="ARBA" id="ARBA00022722"/>
    </source>
</evidence>
<comment type="catalytic activity">
    <reaction evidence="10">
        <text>GTP + H2O = GDP + phosphate + H(+)</text>
        <dbReference type="Rhea" id="RHEA:19669"/>
        <dbReference type="ChEBI" id="CHEBI:15377"/>
        <dbReference type="ChEBI" id="CHEBI:15378"/>
        <dbReference type="ChEBI" id="CHEBI:37565"/>
        <dbReference type="ChEBI" id="CHEBI:43474"/>
        <dbReference type="ChEBI" id="CHEBI:58189"/>
    </reaction>
</comment>
<dbReference type="Gene3D" id="3.40.50.300">
    <property type="entry name" value="P-loop containing nucleotide triphosphate hydrolases"/>
    <property type="match status" value="1"/>
</dbReference>
<accession>A0A7W9MI00</accession>
<keyword evidence="1" id="KW-0540">Nuclease</keyword>
<evidence type="ECO:0000256" key="9">
    <source>
        <dbReference type="ARBA" id="ARBA00046345"/>
    </source>
</evidence>
<dbReference type="GO" id="GO:0005829">
    <property type="term" value="C:cytosol"/>
    <property type="evidence" value="ECO:0007669"/>
    <property type="project" value="TreeGrafter"/>
</dbReference>
<comment type="caution">
    <text evidence="18">The sequence shown here is derived from an EMBL/GenBank/DDBJ whole genome shotgun (WGS) entry which is preliminary data.</text>
</comment>
<evidence type="ECO:0000256" key="5">
    <source>
        <dbReference type="ARBA" id="ARBA00022840"/>
    </source>
</evidence>
<dbReference type="AlphaFoldDB" id="A0A7W9MI00"/>
<dbReference type="SMART" id="SM00670">
    <property type="entry name" value="PINc"/>
    <property type="match status" value="1"/>
</dbReference>
<comment type="catalytic activity">
    <reaction evidence="11">
        <text>ATP + H2O = ADP + phosphate + H(+)</text>
        <dbReference type="Rhea" id="RHEA:13065"/>
        <dbReference type="ChEBI" id="CHEBI:15377"/>
        <dbReference type="ChEBI" id="CHEBI:15378"/>
        <dbReference type="ChEBI" id="CHEBI:30616"/>
        <dbReference type="ChEBI" id="CHEBI:43474"/>
        <dbReference type="ChEBI" id="CHEBI:456216"/>
    </reaction>
</comment>
<keyword evidence="7" id="KW-0342">GTP-binding</keyword>
<keyword evidence="19" id="KW-1185">Reference proteome</keyword>
<evidence type="ECO:0000313" key="19">
    <source>
        <dbReference type="Proteomes" id="UP000540685"/>
    </source>
</evidence>
<dbReference type="GO" id="GO:0016787">
    <property type="term" value="F:hydrolase activity"/>
    <property type="evidence" value="ECO:0007669"/>
    <property type="project" value="UniProtKB-KW"/>
</dbReference>
<evidence type="ECO:0000256" key="2">
    <source>
        <dbReference type="ARBA" id="ARBA00022723"/>
    </source>
</evidence>
<evidence type="ECO:0000256" key="3">
    <source>
        <dbReference type="ARBA" id="ARBA00022741"/>
    </source>
</evidence>
<proteinExistence type="inferred from homology"/>
<dbReference type="RefSeq" id="WP_184544855.1">
    <property type="nucleotide sequence ID" value="NZ_JACHMP010000001.1"/>
</dbReference>
<dbReference type="InterPro" id="IPR027417">
    <property type="entry name" value="P-loop_NTPase"/>
</dbReference>
<dbReference type="FunFam" id="3.40.50.300:FF:000215">
    <property type="entry name" value="ATP-binding protein"/>
    <property type="match status" value="1"/>
</dbReference>
<evidence type="ECO:0000256" key="10">
    <source>
        <dbReference type="ARBA" id="ARBA00048548"/>
    </source>
</evidence>
<evidence type="ECO:0000256" key="13">
    <source>
        <dbReference type="ARBA" id="ARBA00060962"/>
    </source>
</evidence>
<evidence type="ECO:0000256" key="4">
    <source>
        <dbReference type="ARBA" id="ARBA00022801"/>
    </source>
</evidence>
<dbReference type="SUPFAM" id="SSF88723">
    <property type="entry name" value="PIN domain-like"/>
    <property type="match status" value="1"/>
</dbReference>
<keyword evidence="8" id="KW-0413">Isomerase</keyword>
<dbReference type="PANTHER" id="PTHR30473:SF2">
    <property type="entry name" value="PIN DOMAIN-CONTAINING PROTEIN"/>
    <property type="match status" value="1"/>
</dbReference>
<dbReference type="GO" id="GO:0032574">
    <property type="term" value="F:5'-3' RNA helicase activity"/>
    <property type="evidence" value="ECO:0007669"/>
    <property type="project" value="UniProtKB-EC"/>
</dbReference>
<comment type="similarity">
    <text evidence="13">In the C-terminal section; belongs to the PhoH family.</text>
</comment>
<keyword evidence="6" id="KW-0460">Magnesium</keyword>
<dbReference type="InterPro" id="IPR003714">
    <property type="entry name" value="PhoH"/>
</dbReference>
<keyword evidence="5" id="KW-0067">ATP-binding</keyword>
<dbReference type="CDD" id="cd09883">
    <property type="entry name" value="PIN_VapC_PhoHL-ATPase"/>
    <property type="match status" value="1"/>
</dbReference>
<gene>
    <name evidence="18" type="ORF">F4562_004173</name>
</gene>
<dbReference type="GO" id="GO:0046872">
    <property type="term" value="F:metal ion binding"/>
    <property type="evidence" value="ECO:0007669"/>
    <property type="project" value="UniProtKB-KW"/>
</dbReference>
<comment type="catalytic activity">
    <reaction evidence="12">
        <text>n ATP + n H2O + wound RNA = n ADP + n phosphate + unwound RNA.</text>
        <dbReference type="EC" id="5.6.2.5"/>
    </reaction>
</comment>
<dbReference type="SUPFAM" id="SSF52540">
    <property type="entry name" value="P-loop containing nucleoside triphosphate hydrolases"/>
    <property type="match status" value="1"/>
</dbReference>
<organism evidence="18 19">
    <name type="scientific">Streptosporangium becharense</name>
    <dbReference type="NCBI Taxonomy" id="1816182"/>
    <lineage>
        <taxon>Bacteria</taxon>
        <taxon>Bacillati</taxon>
        <taxon>Actinomycetota</taxon>
        <taxon>Actinomycetes</taxon>
        <taxon>Streptosporangiales</taxon>
        <taxon>Streptosporangiaceae</taxon>
        <taxon>Streptosporangium</taxon>
    </lineage>
</organism>
<evidence type="ECO:0000313" key="18">
    <source>
        <dbReference type="EMBL" id="MBB5821111.1"/>
    </source>
</evidence>
<dbReference type="GO" id="GO:0004518">
    <property type="term" value="F:nuclease activity"/>
    <property type="evidence" value="ECO:0007669"/>
    <property type="project" value="UniProtKB-KW"/>
</dbReference>
<name>A0A7W9MI00_9ACTN</name>
<keyword evidence="4" id="KW-0378">Hydrolase</keyword>
<evidence type="ECO:0000259" key="17">
    <source>
        <dbReference type="SMART" id="SM00670"/>
    </source>
</evidence>
<evidence type="ECO:0000256" key="12">
    <source>
        <dbReference type="ARBA" id="ARBA00052583"/>
    </source>
</evidence>
<feature type="domain" description="PIN" evidence="17">
    <location>
        <begin position="16"/>
        <end position="141"/>
    </location>
</feature>
<dbReference type="GO" id="GO:0005524">
    <property type="term" value="F:ATP binding"/>
    <property type="evidence" value="ECO:0007669"/>
    <property type="project" value="UniProtKB-KW"/>
</dbReference>
<keyword evidence="3" id="KW-0547">Nucleotide-binding</keyword>
<evidence type="ECO:0000256" key="11">
    <source>
        <dbReference type="ARBA" id="ARBA00049360"/>
    </source>
</evidence>
<dbReference type="InterPro" id="IPR029060">
    <property type="entry name" value="PIN-like_dom_sf"/>
</dbReference>
<sequence>MANPSSSPTSPAANRRTYVLDTSVLLADPAAMSRFAEHEVVLPIVVITELEGKRHHPELGYFARKALRYLDDLRVTHGRLDEPMPIGEGTIRVELNHSDPSILPVGFRLGDNDTRILTVARTLAAEGKNVVLVSKDLPLRVKAASIGLTADEYRAELVTESGWTGMAELQVTTEDVETLFEHGTADLVEARDLPTHTGLRLLSSRGSALGRVLPDKSVRLVRGDREVFGLHGRSAEQRIALDLLMDAEVGIVSMGGRAGTGKSALALCAGLEAVLERRQHRKVIVFRPLYAVGGQELGYLPGTENEKMGPWGQAVYDTLGAVTTPEVIEEVIDRGMLEVLPLTHIRGRSLHDAFVIVDEAQSLERGVLLTVLSRIGANSRVVLTHDIAQRDNLRVGRHDGVVAVVEKLKGHPLFAHVTLTRSERSPIAALVTEMLEDVTF</sequence>
<reference evidence="18 19" key="1">
    <citation type="submission" date="2020-08" db="EMBL/GenBank/DDBJ databases">
        <title>Sequencing the genomes of 1000 actinobacteria strains.</title>
        <authorList>
            <person name="Klenk H.-P."/>
        </authorList>
    </citation>
    <scope>NUCLEOTIDE SEQUENCE [LARGE SCALE GENOMIC DNA]</scope>
    <source>
        <strain evidence="18 19">DSM 46887</strain>
    </source>
</reference>
<evidence type="ECO:0000256" key="8">
    <source>
        <dbReference type="ARBA" id="ARBA00023235"/>
    </source>
</evidence>
<evidence type="ECO:0000256" key="15">
    <source>
        <dbReference type="ARBA" id="ARBA00071584"/>
    </source>
</evidence>
<dbReference type="Proteomes" id="UP000540685">
    <property type="component" value="Unassembled WGS sequence"/>
</dbReference>
<evidence type="ECO:0000256" key="7">
    <source>
        <dbReference type="ARBA" id="ARBA00023134"/>
    </source>
</evidence>
<dbReference type="EC" id="5.6.2.5" evidence="14"/>
<protein>
    <recommendedName>
        <fullName evidence="15">Protein PhoH2</fullName>
        <ecNumber evidence="14">5.6.2.5</ecNumber>
    </recommendedName>
    <alternativeName>
        <fullName evidence="16">RNA 5'-3' helicase PhoH2</fullName>
    </alternativeName>
</protein>
<dbReference type="Pfam" id="PF02562">
    <property type="entry name" value="PhoH"/>
    <property type="match status" value="1"/>
</dbReference>
<dbReference type="GO" id="GO:0005525">
    <property type="term" value="F:GTP binding"/>
    <property type="evidence" value="ECO:0007669"/>
    <property type="project" value="UniProtKB-KW"/>
</dbReference>
<dbReference type="Gene3D" id="3.40.50.1010">
    <property type="entry name" value="5'-nuclease"/>
    <property type="match status" value="1"/>
</dbReference>
<dbReference type="InterPro" id="IPR051451">
    <property type="entry name" value="PhoH2-like"/>
</dbReference>
<evidence type="ECO:0000256" key="16">
    <source>
        <dbReference type="ARBA" id="ARBA00076032"/>
    </source>
</evidence>
<dbReference type="EMBL" id="JACHMP010000001">
    <property type="protein sequence ID" value="MBB5821111.1"/>
    <property type="molecule type" value="Genomic_DNA"/>
</dbReference>